<evidence type="ECO:0008006" key="3">
    <source>
        <dbReference type="Google" id="ProtNLM"/>
    </source>
</evidence>
<organism evidence="1 2">
    <name type="scientific">Carnegiea gigantea</name>
    <dbReference type="NCBI Taxonomy" id="171969"/>
    <lineage>
        <taxon>Eukaryota</taxon>
        <taxon>Viridiplantae</taxon>
        <taxon>Streptophyta</taxon>
        <taxon>Embryophyta</taxon>
        <taxon>Tracheophyta</taxon>
        <taxon>Spermatophyta</taxon>
        <taxon>Magnoliopsida</taxon>
        <taxon>eudicotyledons</taxon>
        <taxon>Gunneridae</taxon>
        <taxon>Pentapetalae</taxon>
        <taxon>Caryophyllales</taxon>
        <taxon>Cactineae</taxon>
        <taxon>Cactaceae</taxon>
        <taxon>Cactoideae</taxon>
        <taxon>Echinocereeae</taxon>
        <taxon>Carnegiea</taxon>
    </lineage>
</organism>
<dbReference type="InterPro" id="IPR036691">
    <property type="entry name" value="Endo/exonu/phosph_ase_sf"/>
</dbReference>
<name>A0A9Q1JIB8_9CARY</name>
<dbReference type="AlphaFoldDB" id="A0A9Q1JIB8"/>
<dbReference type="OrthoDB" id="1001388at2759"/>
<dbReference type="Proteomes" id="UP001153076">
    <property type="component" value="Unassembled WGS sequence"/>
</dbReference>
<dbReference type="PANTHER" id="PTHR33710">
    <property type="entry name" value="BNAC02G09200D PROTEIN"/>
    <property type="match status" value="1"/>
</dbReference>
<comment type="caution">
    <text evidence="1">The sequence shown here is derived from an EMBL/GenBank/DDBJ whole genome shotgun (WGS) entry which is preliminary data.</text>
</comment>
<dbReference type="PANTHER" id="PTHR33710:SF80">
    <property type="entry name" value="ENDONUCLEASE_EXONUCLEASE_PHOSPHATASE"/>
    <property type="match status" value="1"/>
</dbReference>
<evidence type="ECO:0000313" key="2">
    <source>
        <dbReference type="Proteomes" id="UP001153076"/>
    </source>
</evidence>
<protein>
    <recommendedName>
        <fullName evidence="3">Endonuclease/exonuclease/phosphatase domain-containing protein</fullName>
    </recommendedName>
</protein>
<reference evidence="1" key="1">
    <citation type="submission" date="2022-04" db="EMBL/GenBank/DDBJ databases">
        <title>Carnegiea gigantea Genome sequencing and assembly v2.</title>
        <authorList>
            <person name="Copetti D."/>
            <person name="Sanderson M.J."/>
            <person name="Burquez A."/>
            <person name="Wojciechowski M.F."/>
        </authorList>
    </citation>
    <scope>NUCLEOTIDE SEQUENCE</scope>
    <source>
        <strain evidence="1">SGP5-SGP5p</strain>
        <tissue evidence="1">Aerial part</tissue>
    </source>
</reference>
<accession>A0A9Q1JIB8</accession>
<dbReference type="Gene3D" id="3.60.10.10">
    <property type="entry name" value="Endonuclease/exonuclease/phosphatase"/>
    <property type="match status" value="1"/>
</dbReference>
<dbReference type="SUPFAM" id="SSF56219">
    <property type="entry name" value="DNase I-like"/>
    <property type="match status" value="1"/>
</dbReference>
<proteinExistence type="predicted"/>
<gene>
    <name evidence="1" type="ORF">Cgig2_006567</name>
</gene>
<sequence length="180" mass="20553">MWKPHAYEVTVEISTTQLVHCAVTQLCTQKHFKLTVVYGFNKAEARQPLWQELKLISQQTSDAWCVIGDFNAVLHPHDRIGGDDIQDIEVRGFVECINECELMSCVAISNRGHNGQRIWSRIDKAFTNMDWYTIYDYPHVEYMAEGLSDHSPLRIPFSRTLGSKHPLNILICGAKTAKCT</sequence>
<evidence type="ECO:0000313" key="1">
    <source>
        <dbReference type="EMBL" id="KAJ8420048.1"/>
    </source>
</evidence>
<keyword evidence="2" id="KW-1185">Reference proteome</keyword>
<dbReference type="EMBL" id="JAKOGI010003936">
    <property type="protein sequence ID" value="KAJ8420048.1"/>
    <property type="molecule type" value="Genomic_DNA"/>
</dbReference>